<sequence length="91" mass="9978">MLHFVFVHGFGGGGWGFYQIRCLLEKLGHKVSCPDLKSGGIDPTDPKTLKTFEDYNQPLIDLLYSLPLNEKVILVAHSAGGELDTCNSQVS</sequence>
<name>A0AAP0KWY0_9MAGN</name>
<protein>
    <recommendedName>
        <fullName evidence="1">AB hydrolase-1 domain-containing protein</fullName>
    </recommendedName>
</protein>
<dbReference type="InterPro" id="IPR029058">
    <property type="entry name" value="AB_hydrolase_fold"/>
</dbReference>
<evidence type="ECO:0000259" key="1">
    <source>
        <dbReference type="Pfam" id="PF12697"/>
    </source>
</evidence>
<dbReference type="AlphaFoldDB" id="A0AAP0KWY0"/>
<dbReference type="PANTHER" id="PTHR10992">
    <property type="entry name" value="METHYLESTERASE FAMILY MEMBER"/>
    <property type="match status" value="1"/>
</dbReference>
<reference evidence="2 3" key="1">
    <citation type="submission" date="2024-01" db="EMBL/GenBank/DDBJ databases">
        <title>Genome assemblies of Stephania.</title>
        <authorList>
            <person name="Yang L."/>
        </authorList>
    </citation>
    <scope>NUCLEOTIDE SEQUENCE [LARGE SCALE GENOMIC DNA]</scope>
    <source>
        <strain evidence="2">JXDWG</strain>
        <tissue evidence="2">Leaf</tissue>
    </source>
</reference>
<dbReference type="PANTHER" id="PTHR10992:SF1032">
    <property type="entry name" value="METHYLESTERASE 17"/>
    <property type="match status" value="1"/>
</dbReference>
<dbReference type="GO" id="GO:0080030">
    <property type="term" value="F:methyl indole-3-acetate esterase activity"/>
    <property type="evidence" value="ECO:0007669"/>
    <property type="project" value="TreeGrafter"/>
</dbReference>
<dbReference type="GO" id="GO:0009694">
    <property type="term" value="P:jasmonic acid metabolic process"/>
    <property type="evidence" value="ECO:0007669"/>
    <property type="project" value="TreeGrafter"/>
</dbReference>
<proteinExistence type="predicted"/>
<accession>A0AAP0KWY0</accession>
<dbReference type="InterPro" id="IPR045889">
    <property type="entry name" value="MES/HNL"/>
</dbReference>
<feature type="domain" description="AB hydrolase-1" evidence="1">
    <location>
        <begin position="4"/>
        <end position="81"/>
    </location>
</feature>
<dbReference type="EMBL" id="JBBNAG010000002">
    <property type="protein sequence ID" value="KAK9159332.1"/>
    <property type="molecule type" value="Genomic_DNA"/>
</dbReference>
<comment type="caution">
    <text evidence="2">The sequence shown here is derived from an EMBL/GenBank/DDBJ whole genome shotgun (WGS) entry which is preliminary data.</text>
</comment>
<keyword evidence="3" id="KW-1185">Reference proteome</keyword>
<organism evidence="2 3">
    <name type="scientific">Stephania cephalantha</name>
    <dbReference type="NCBI Taxonomy" id="152367"/>
    <lineage>
        <taxon>Eukaryota</taxon>
        <taxon>Viridiplantae</taxon>
        <taxon>Streptophyta</taxon>
        <taxon>Embryophyta</taxon>
        <taxon>Tracheophyta</taxon>
        <taxon>Spermatophyta</taxon>
        <taxon>Magnoliopsida</taxon>
        <taxon>Ranunculales</taxon>
        <taxon>Menispermaceae</taxon>
        <taxon>Menispermoideae</taxon>
        <taxon>Cissampelideae</taxon>
        <taxon>Stephania</taxon>
    </lineage>
</organism>
<dbReference type="GO" id="GO:0009696">
    <property type="term" value="P:salicylic acid metabolic process"/>
    <property type="evidence" value="ECO:0007669"/>
    <property type="project" value="TreeGrafter"/>
</dbReference>
<dbReference type="InterPro" id="IPR000073">
    <property type="entry name" value="AB_hydrolase_1"/>
</dbReference>
<dbReference type="GO" id="GO:0080031">
    <property type="term" value="F:methyl salicylate esterase activity"/>
    <property type="evidence" value="ECO:0007669"/>
    <property type="project" value="TreeGrafter"/>
</dbReference>
<evidence type="ECO:0000313" key="3">
    <source>
        <dbReference type="Proteomes" id="UP001419268"/>
    </source>
</evidence>
<evidence type="ECO:0000313" key="2">
    <source>
        <dbReference type="EMBL" id="KAK9159332.1"/>
    </source>
</evidence>
<dbReference type="GO" id="GO:0080032">
    <property type="term" value="F:methyl jasmonate esterase activity"/>
    <property type="evidence" value="ECO:0007669"/>
    <property type="project" value="TreeGrafter"/>
</dbReference>
<dbReference type="Proteomes" id="UP001419268">
    <property type="component" value="Unassembled WGS sequence"/>
</dbReference>
<dbReference type="Gene3D" id="3.40.50.1820">
    <property type="entry name" value="alpha/beta hydrolase"/>
    <property type="match status" value="1"/>
</dbReference>
<dbReference type="SUPFAM" id="SSF53474">
    <property type="entry name" value="alpha/beta-Hydrolases"/>
    <property type="match status" value="1"/>
</dbReference>
<dbReference type="Pfam" id="PF12697">
    <property type="entry name" value="Abhydrolase_6"/>
    <property type="match status" value="1"/>
</dbReference>
<gene>
    <name evidence="2" type="ORF">Scep_005906</name>
</gene>